<evidence type="ECO:0000259" key="11">
    <source>
        <dbReference type="Pfam" id="PF00571"/>
    </source>
</evidence>
<dbReference type="PANTHER" id="PTHR45720">
    <property type="entry name" value="CHLORIDE CHANNEL PROTEIN 2"/>
    <property type="match status" value="1"/>
</dbReference>
<proteinExistence type="predicted"/>
<reference evidence="12" key="1">
    <citation type="submission" date="2020-11" db="EMBL/GenBank/DDBJ databases">
        <authorList>
            <person name="Whiteford S."/>
        </authorList>
    </citation>
    <scope>NUCLEOTIDE SEQUENCE</scope>
</reference>
<evidence type="ECO:0000256" key="2">
    <source>
        <dbReference type="ARBA" id="ARBA00022448"/>
    </source>
</evidence>
<dbReference type="InterPro" id="IPR000644">
    <property type="entry name" value="CBS_dom"/>
</dbReference>
<dbReference type="FunFam" id="1.10.3080.10:FF:000042">
    <property type="entry name" value="Chloride channel protein"/>
    <property type="match status" value="1"/>
</dbReference>
<evidence type="ECO:0000256" key="9">
    <source>
        <dbReference type="SAM" id="MobiDB-lite"/>
    </source>
</evidence>
<dbReference type="Proteomes" id="UP000653454">
    <property type="component" value="Unassembled WGS sequence"/>
</dbReference>
<feature type="region of interest" description="Disordered" evidence="9">
    <location>
        <begin position="828"/>
        <end position="884"/>
    </location>
</feature>
<keyword evidence="7 10" id="KW-0472">Membrane</keyword>
<feature type="transmembrane region" description="Helical" evidence="10">
    <location>
        <begin position="325"/>
        <end position="348"/>
    </location>
</feature>
<dbReference type="PANTHER" id="PTHR45720:SF10">
    <property type="entry name" value="CHLORIDE CHANNEL PROTEIN 2"/>
    <property type="match status" value="1"/>
</dbReference>
<dbReference type="SUPFAM" id="SSF54631">
    <property type="entry name" value="CBS-domain pair"/>
    <property type="match status" value="1"/>
</dbReference>
<dbReference type="AlphaFoldDB" id="A0A8S4G219"/>
<protein>
    <submittedName>
        <fullName evidence="12">(diamondback moth) hypothetical protein</fullName>
    </submittedName>
</protein>
<gene>
    <name evidence="12" type="ORF">PLXY2_LOCUS13357</name>
</gene>
<feature type="transmembrane region" description="Helical" evidence="10">
    <location>
        <begin position="294"/>
        <end position="313"/>
    </location>
</feature>
<accession>A0A8S4G219</accession>
<feature type="compositionally biased region" description="Basic and acidic residues" evidence="9">
    <location>
        <begin position="30"/>
        <end position="43"/>
    </location>
</feature>
<sequence length="1109" mass="122414">MKEPQGPYPQEASDDEAGLGYQNTLMYGRYQRDLSEAAREEARRLRRVRKRRRKDDRARAKELEASGKHRPRGKLVKVLEEARRLRRVRKRRRKDDRARAKELEASGKHRPRGKLVKVLVSKRRRGGCGACASAGARTTPRAKELEASGKHRPRGKLVKVLGYIWRHSFARLGEDWVFLAALGIIMAVISFAMDRGIAVCNNARMWMYKDLATSTFSQYIAWVSLPICLILFAAGFCHIVASQSIGSGIPEMKTILRGVHLKEYLTLRALVAKVVGLTATLGSGLPLGKEGPSVHIASMVAALLSKLVTSFQGIYSNESRTTEMLAAACAVGVASCFAAPVGGVLFSIEVTTTYFAVRNYWRGFFAACCSAIMFRLLSVWSGATPTVKPLFPTHLPQDFPFDPQEFAVFVLLGIVCGLLGALWVFLHKNYVLFMRNTKSLSNFLQKNRFIYPGFITLAVMSILFPPGLGKYMAADLGSQAQVLAMFANFTWTDQLTAEQASVAAHWQTPELNVFGCLVVYFLSVYFLSMVSCTLPVPAGVFIPSFKMGAALGRLTGELMHYCWPLGVAYGGHVQKILPVVRAGVFIPSFKMGAALGRLTGELMHYCWPLGVAYGGHVQKILPVVRAGVFIPSFKMGAALGRLTGELMHYCWPLGVAYGGHVQKILPGGYATVGAAAFTGAVTQTVSTMVIVLEMTGQVTHLLPTMAAVLAANATASLLQPSCFDSIILIKKLPYLPDLLSSASRMYDICVEDFMVRDVKYIWNRMTFQQLKDLLKENKTIKSFPLVSSPGGMVLLGSIHRWELVKVIEQQVGRERRLQVAALWHREAEQRRREEAAKTPRVRRPSRFEVTPAPDSLHLPGGGMTRGSSLTTQDQGGLIPAPGQLFRPKSILKKTNSFTLTRGLGAGGQSPAPPCVYTTVTGAETRIRAAFEAIFKRSSMLHDVEGGMEPLPQSPSVYKKVTLPRERVCDMSPEDQRAWEALQMGREVDFDRMLHVARRRDTHPDDDEYEDDSLYMCHIDPAPFQLVERTSLLKVHSLFSTLGVSRAYVTAIGRLIGVVSLKELRKAIEDVNSGALTVANRPEPPSTPLPTVIKVNTQHRANISAITNVL</sequence>
<evidence type="ECO:0000256" key="10">
    <source>
        <dbReference type="SAM" id="Phobius"/>
    </source>
</evidence>
<feature type="transmembrane region" description="Helical" evidence="10">
    <location>
        <begin position="360"/>
        <end position="380"/>
    </location>
</feature>
<feature type="transmembrane region" description="Helical" evidence="10">
    <location>
        <begin position="219"/>
        <end position="245"/>
    </location>
</feature>
<keyword evidence="8" id="KW-0868">Chloride</keyword>
<dbReference type="SUPFAM" id="SSF81340">
    <property type="entry name" value="Clc chloride channel"/>
    <property type="match status" value="3"/>
</dbReference>
<feature type="transmembrane region" description="Helical" evidence="10">
    <location>
        <begin position="448"/>
        <end position="468"/>
    </location>
</feature>
<evidence type="ECO:0000256" key="6">
    <source>
        <dbReference type="ARBA" id="ARBA00023065"/>
    </source>
</evidence>
<keyword evidence="5 10" id="KW-1133">Transmembrane helix</keyword>
<comment type="caution">
    <text evidence="12">The sequence shown here is derived from an EMBL/GenBank/DDBJ whole genome shotgun (WGS) entry which is preliminary data.</text>
</comment>
<dbReference type="Pfam" id="PF00654">
    <property type="entry name" value="Voltage_CLC"/>
    <property type="match status" value="2"/>
</dbReference>
<comment type="subcellular location">
    <subcellularLocation>
        <location evidence="1">Membrane</location>
        <topology evidence="1">Multi-pass membrane protein</topology>
    </subcellularLocation>
</comment>
<evidence type="ECO:0000256" key="8">
    <source>
        <dbReference type="ARBA" id="ARBA00023214"/>
    </source>
</evidence>
<feature type="compositionally biased region" description="Basic residues" evidence="9">
    <location>
        <begin position="44"/>
        <end position="54"/>
    </location>
</feature>
<dbReference type="Pfam" id="PF00571">
    <property type="entry name" value="CBS"/>
    <property type="match status" value="1"/>
</dbReference>
<dbReference type="PRINTS" id="PR00762">
    <property type="entry name" value="CLCHANNEL"/>
</dbReference>
<feature type="compositionally biased region" description="Basic and acidic residues" evidence="9">
    <location>
        <begin position="828"/>
        <end position="837"/>
    </location>
</feature>
<evidence type="ECO:0000256" key="5">
    <source>
        <dbReference type="ARBA" id="ARBA00022989"/>
    </source>
</evidence>
<keyword evidence="3 10" id="KW-0812">Transmembrane</keyword>
<evidence type="ECO:0000313" key="13">
    <source>
        <dbReference type="Proteomes" id="UP000653454"/>
    </source>
</evidence>
<dbReference type="Gene3D" id="1.10.3080.10">
    <property type="entry name" value="Clc chloride channel"/>
    <property type="match status" value="3"/>
</dbReference>
<feature type="compositionally biased region" description="Basic and acidic residues" evidence="9">
    <location>
        <begin position="95"/>
        <end position="107"/>
    </location>
</feature>
<organism evidence="12 13">
    <name type="scientific">Plutella xylostella</name>
    <name type="common">Diamondback moth</name>
    <name type="synonym">Plutella maculipennis</name>
    <dbReference type="NCBI Taxonomy" id="51655"/>
    <lineage>
        <taxon>Eukaryota</taxon>
        <taxon>Metazoa</taxon>
        <taxon>Ecdysozoa</taxon>
        <taxon>Arthropoda</taxon>
        <taxon>Hexapoda</taxon>
        <taxon>Insecta</taxon>
        <taxon>Pterygota</taxon>
        <taxon>Neoptera</taxon>
        <taxon>Endopterygota</taxon>
        <taxon>Lepidoptera</taxon>
        <taxon>Glossata</taxon>
        <taxon>Ditrysia</taxon>
        <taxon>Yponomeutoidea</taxon>
        <taxon>Plutellidae</taxon>
        <taxon>Plutella</taxon>
    </lineage>
</organism>
<dbReference type="InterPro" id="IPR001807">
    <property type="entry name" value="ClC"/>
</dbReference>
<keyword evidence="2" id="KW-0813">Transport</keyword>
<feature type="transmembrane region" description="Helical" evidence="10">
    <location>
        <begin position="406"/>
        <end position="427"/>
    </location>
</feature>
<feature type="transmembrane region" description="Helical" evidence="10">
    <location>
        <begin position="176"/>
        <end position="198"/>
    </location>
</feature>
<dbReference type="InterPro" id="IPR014743">
    <property type="entry name" value="Cl-channel_core"/>
</dbReference>
<keyword evidence="6" id="KW-0406">Ion transport</keyword>
<evidence type="ECO:0000256" key="4">
    <source>
        <dbReference type="ARBA" id="ARBA00022737"/>
    </source>
</evidence>
<dbReference type="GO" id="GO:0005886">
    <property type="term" value="C:plasma membrane"/>
    <property type="evidence" value="ECO:0007669"/>
    <property type="project" value="TreeGrafter"/>
</dbReference>
<feature type="region of interest" description="Disordered" evidence="9">
    <location>
        <begin position="88"/>
        <end position="107"/>
    </location>
</feature>
<keyword evidence="4" id="KW-0677">Repeat</keyword>
<dbReference type="Gene3D" id="3.10.580.10">
    <property type="entry name" value="CBS-domain"/>
    <property type="match status" value="2"/>
</dbReference>
<dbReference type="GO" id="GO:0005247">
    <property type="term" value="F:voltage-gated chloride channel activity"/>
    <property type="evidence" value="ECO:0007669"/>
    <property type="project" value="TreeGrafter"/>
</dbReference>
<evidence type="ECO:0000313" key="12">
    <source>
        <dbReference type="EMBL" id="CAG9135115.1"/>
    </source>
</evidence>
<feature type="compositionally biased region" description="Polar residues" evidence="9">
    <location>
        <begin position="865"/>
        <end position="874"/>
    </location>
</feature>
<evidence type="ECO:0000256" key="3">
    <source>
        <dbReference type="ARBA" id="ARBA00022692"/>
    </source>
</evidence>
<dbReference type="InterPro" id="IPR050970">
    <property type="entry name" value="Cl_channel_volt-gated"/>
</dbReference>
<dbReference type="InterPro" id="IPR046342">
    <property type="entry name" value="CBS_dom_sf"/>
</dbReference>
<evidence type="ECO:0000256" key="7">
    <source>
        <dbReference type="ARBA" id="ARBA00023136"/>
    </source>
</evidence>
<feature type="domain" description="CBS" evidence="11">
    <location>
        <begin position="750"/>
        <end position="807"/>
    </location>
</feature>
<name>A0A8S4G219_PLUXY</name>
<evidence type="ECO:0000256" key="1">
    <source>
        <dbReference type="ARBA" id="ARBA00004141"/>
    </source>
</evidence>
<keyword evidence="13" id="KW-1185">Reference proteome</keyword>
<dbReference type="CDD" id="cd03683">
    <property type="entry name" value="ClC_1_like"/>
    <property type="match status" value="1"/>
</dbReference>
<feature type="transmembrane region" description="Helical" evidence="10">
    <location>
        <begin position="265"/>
        <end position="287"/>
    </location>
</feature>
<feature type="compositionally biased region" description="Basic and acidic residues" evidence="9">
    <location>
        <begin position="55"/>
        <end position="67"/>
    </location>
</feature>
<feature type="region of interest" description="Disordered" evidence="9">
    <location>
        <begin position="1"/>
        <end position="72"/>
    </location>
</feature>
<dbReference type="EMBL" id="CAJHNJ030000095">
    <property type="protein sequence ID" value="CAG9135115.1"/>
    <property type="molecule type" value="Genomic_DNA"/>
</dbReference>